<gene>
    <name evidence="2" type="ORF">Pmar_PMAR020210</name>
</gene>
<dbReference type="OMA" id="EDMSHTA"/>
<evidence type="ECO:0000256" key="1">
    <source>
        <dbReference type="SAM" id="MobiDB-lite"/>
    </source>
</evidence>
<evidence type="ECO:0000313" key="3">
    <source>
        <dbReference type="Proteomes" id="UP000007800"/>
    </source>
</evidence>
<sequence>MLQFIPHHAMVHREDSEMRIIHPGKMSILFMLRERNSLGQLLGKGTYDRSSKYVFHLNAGQVGDIIACDRPTLVLNGDYNQSDARVYFRLHERYYREVTLERSGHSEPITVMMPEPEFFTIRAMLKGVLPSFYGWDLLLHGVTVRPDRFMEKLEEEEEDMSHTAVEDASRSRA</sequence>
<reference evidence="2 3" key="1">
    <citation type="submission" date="2008-07" db="EMBL/GenBank/DDBJ databases">
        <authorList>
            <person name="El-Sayed N."/>
            <person name="Caler E."/>
            <person name="Inman J."/>
            <person name="Amedeo P."/>
            <person name="Hass B."/>
            <person name="Wortman J."/>
        </authorList>
    </citation>
    <scope>NUCLEOTIDE SEQUENCE [LARGE SCALE GENOMIC DNA]</scope>
    <source>
        <strain evidence="3">ATCC 50983 / TXsc</strain>
    </source>
</reference>
<protein>
    <submittedName>
        <fullName evidence="2">Uncharacterized protein</fullName>
    </submittedName>
</protein>
<proteinExistence type="predicted"/>
<evidence type="ECO:0000313" key="2">
    <source>
        <dbReference type="EMBL" id="EEQ99755.1"/>
    </source>
</evidence>
<dbReference type="RefSeq" id="XP_002767038.1">
    <property type="nucleotide sequence ID" value="XM_002766992.1"/>
</dbReference>
<dbReference type="Gene3D" id="2.30.31.10">
    <property type="entry name" value="Transcriptional Coactivator Pc4, Chain A"/>
    <property type="match status" value="1"/>
</dbReference>
<dbReference type="InterPro" id="IPR009044">
    <property type="entry name" value="ssDNA-bd_transcriptional_reg"/>
</dbReference>
<dbReference type="Proteomes" id="UP000007800">
    <property type="component" value="Unassembled WGS sequence"/>
</dbReference>
<feature type="compositionally biased region" description="Basic and acidic residues" evidence="1">
    <location>
        <begin position="160"/>
        <end position="173"/>
    </location>
</feature>
<dbReference type="OrthoDB" id="10381120at2759"/>
<feature type="region of interest" description="Disordered" evidence="1">
    <location>
        <begin position="154"/>
        <end position="173"/>
    </location>
</feature>
<dbReference type="InParanoid" id="C5LTV7"/>
<dbReference type="GeneID" id="9051770"/>
<dbReference type="EMBL" id="GG685423">
    <property type="protein sequence ID" value="EEQ99755.1"/>
    <property type="molecule type" value="Genomic_DNA"/>
</dbReference>
<dbReference type="GO" id="GO:0006355">
    <property type="term" value="P:regulation of DNA-templated transcription"/>
    <property type="evidence" value="ECO:0007669"/>
    <property type="project" value="InterPro"/>
</dbReference>
<dbReference type="AlphaFoldDB" id="C5LTV7"/>
<dbReference type="GO" id="GO:0003677">
    <property type="term" value="F:DNA binding"/>
    <property type="evidence" value="ECO:0007669"/>
    <property type="project" value="InterPro"/>
</dbReference>
<accession>C5LTV7</accession>
<name>C5LTV7_PERM5</name>
<keyword evidence="3" id="KW-1185">Reference proteome</keyword>
<dbReference type="SUPFAM" id="SSF54447">
    <property type="entry name" value="ssDNA-binding transcriptional regulator domain"/>
    <property type="match status" value="1"/>
</dbReference>
<organism evidence="3">
    <name type="scientific">Perkinsus marinus (strain ATCC 50983 / TXsc)</name>
    <dbReference type="NCBI Taxonomy" id="423536"/>
    <lineage>
        <taxon>Eukaryota</taxon>
        <taxon>Sar</taxon>
        <taxon>Alveolata</taxon>
        <taxon>Perkinsozoa</taxon>
        <taxon>Perkinsea</taxon>
        <taxon>Perkinsida</taxon>
        <taxon>Perkinsidae</taxon>
        <taxon>Perkinsus</taxon>
    </lineage>
</organism>